<dbReference type="InterPro" id="IPR008915">
    <property type="entry name" value="Peptidase_M50"/>
</dbReference>
<comment type="similarity">
    <text evidence="3">Belongs to the peptidase M50B family.</text>
</comment>
<feature type="domain" description="Peptidase M50" evidence="8">
    <location>
        <begin position="69"/>
        <end position="158"/>
    </location>
</feature>
<keyword evidence="4 7" id="KW-0812">Transmembrane</keyword>
<evidence type="ECO:0000256" key="3">
    <source>
        <dbReference type="ARBA" id="ARBA00007931"/>
    </source>
</evidence>
<gene>
    <name evidence="9" type="ORF">GGD69_005207</name>
</gene>
<sequence>MNRSRVKVIAEMKPRLLGLRLPLRRFAAGITLIVALTWVSVAAADHHPYYAERFFGALLKVVVTFYPSIPVVTVVHELGHLLMGLAFGVPVTELRLGGGGNRRVIPFGANFQLILGWLPVAGHVEFRWLPLARSRRIAMYAAGVGATILAAIVVCAFPFRGQLAHQGGVLLVVVFSALGNIFERHPEKATGRWSDGEAIRGLWKYSKTV</sequence>
<comment type="cofactor">
    <cofactor evidence="1">
        <name>Zn(2+)</name>
        <dbReference type="ChEBI" id="CHEBI:29105"/>
    </cofactor>
</comment>
<keyword evidence="6 7" id="KW-0472">Membrane</keyword>
<evidence type="ECO:0000256" key="4">
    <source>
        <dbReference type="ARBA" id="ARBA00022692"/>
    </source>
</evidence>
<evidence type="ECO:0000313" key="9">
    <source>
        <dbReference type="EMBL" id="MBB6204313.1"/>
    </source>
</evidence>
<feature type="transmembrane region" description="Helical" evidence="7">
    <location>
        <begin position="165"/>
        <end position="182"/>
    </location>
</feature>
<comment type="subcellular location">
    <subcellularLocation>
        <location evidence="2">Membrane</location>
        <topology evidence="2">Multi-pass membrane protein</topology>
    </subcellularLocation>
</comment>
<accession>A0AAW3V0G7</accession>
<dbReference type="Pfam" id="PF02163">
    <property type="entry name" value="Peptidase_M50"/>
    <property type="match status" value="1"/>
</dbReference>
<dbReference type="AlphaFoldDB" id="A0AAW3V0G7"/>
<protein>
    <recommendedName>
        <fullName evidence="8">Peptidase M50 domain-containing protein</fullName>
    </recommendedName>
</protein>
<reference evidence="9 10" key="1">
    <citation type="submission" date="2020-08" db="EMBL/GenBank/DDBJ databases">
        <title>Genomic Encyclopedia of Type Strains, Phase IV (KMG-V): Genome sequencing to study the core and pangenomes of soil and plant-associated prokaryotes.</title>
        <authorList>
            <person name="Whitman W."/>
        </authorList>
    </citation>
    <scope>NUCLEOTIDE SEQUENCE [LARGE SCALE GENOMIC DNA]</scope>
    <source>
        <strain evidence="9 10">SEMIA 4013</strain>
    </source>
</reference>
<evidence type="ECO:0000256" key="7">
    <source>
        <dbReference type="SAM" id="Phobius"/>
    </source>
</evidence>
<organism evidence="9 10">
    <name type="scientific">Paraburkholderia fungorum</name>
    <dbReference type="NCBI Taxonomy" id="134537"/>
    <lineage>
        <taxon>Bacteria</taxon>
        <taxon>Pseudomonadati</taxon>
        <taxon>Pseudomonadota</taxon>
        <taxon>Betaproteobacteria</taxon>
        <taxon>Burkholderiales</taxon>
        <taxon>Burkholderiaceae</taxon>
        <taxon>Paraburkholderia</taxon>
    </lineage>
</organism>
<dbReference type="GO" id="GO:0006508">
    <property type="term" value="P:proteolysis"/>
    <property type="evidence" value="ECO:0007669"/>
    <property type="project" value="InterPro"/>
</dbReference>
<feature type="transmembrane region" description="Helical" evidence="7">
    <location>
        <begin position="137"/>
        <end position="159"/>
    </location>
</feature>
<evidence type="ECO:0000256" key="6">
    <source>
        <dbReference type="ARBA" id="ARBA00023136"/>
    </source>
</evidence>
<comment type="caution">
    <text evidence="9">The sequence shown here is derived from an EMBL/GenBank/DDBJ whole genome shotgun (WGS) entry which is preliminary data.</text>
</comment>
<proteinExistence type="inferred from homology"/>
<dbReference type="GO" id="GO:0016020">
    <property type="term" value="C:membrane"/>
    <property type="evidence" value="ECO:0007669"/>
    <property type="project" value="UniProtKB-SubCell"/>
</dbReference>
<dbReference type="EMBL" id="JACIIK010000009">
    <property type="protein sequence ID" value="MBB6204313.1"/>
    <property type="molecule type" value="Genomic_DNA"/>
</dbReference>
<keyword evidence="5 7" id="KW-1133">Transmembrane helix</keyword>
<evidence type="ECO:0000259" key="8">
    <source>
        <dbReference type="Pfam" id="PF02163"/>
    </source>
</evidence>
<evidence type="ECO:0000256" key="1">
    <source>
        <dbReference type="ARBA" id="ARBA00001947"/>
    </source>
</evidence>
<dbReference type="RefSeq" id="WP_183800659.1">
    <property type="nucleotide sequence ID" value="NZ_JACIII010000013.1"/>
</dbReference>
<dbReference type="Proteomes" id="UP000518681">
    <property type="component" value="Unassembled WGS sequence"/>
</dbReference>
<evidence type="ECO:0000313" key="10">
    <source>
        <dbReference type="Proteomes" id="UP000518681"/>
    </source>
</evidence>
<name>A0AAW3V0G7_9BURK</name>
<evidence type="ECO:0000256" key="2">
    <source>
        <dbReference type="ARBA" id="ARBA00004141"/>
    </source>
</evidence>
<feature type="transmembrane region" description="Helical" evidence="7">
    <location>
        <begin position="54"/>
        <end position="75"/>
    </location>
</feature>
<evidence type="ECO:0000256" key="5">
    <source>
        <dbReference type="ARBA" id="ARBA00022989"/>
    </source>
</evidence>